<keyword evidence="1 4" id="KW-0808">Transferase</keyword>
<keyword evidence="7" id="KW-1185">Reference proteome</keyword>
<comment type="caution">
    <text evidence="6">The sequence shown here is derived from an EMBL/GenBank/DDBJ whole genome shotgun (WGS) entry which is preliminary data.</text>
</comment>
<reference evidence="6 7" key="1">
    <citation type="journal article" date="2013" name="Int. J. Syst. Evol. Microbiol.">
        <title>Roseomonas aerophila sp. nov., isolated from air.</title>
        <authorList>
            <person name="Kim S.J."/>
            <person name="Weon H.Y."/>
            <person name="Ahn J.H."/>
            <person name="Hong S.B."/>
            <person name="Seok S.J."/>
            <person name="Whang K.S."/>
            <person name="Kwon S.W."/>
        </authorList>
    </citation>
    <scope>NUCLEOTIDE SEQUENCE [LARGE SCALE GENOMIC DNA]</scope>
    <source>
        <strain evidence="6 7">NBRC 108923</strain>
    </source>
</reference>
<accession>A0ABR7RSH8</accession>
<evidence type="ECO:0000256" key="3">
    <source>
        <dbReference type="ARBA" id="ARBA00022840"/>
    </source>
</evidence>
<dbReference type="EMBL" id="JACTVA010000061">
    <property type="protein sequence ID" value="MBC9209579.1"/>
    <property type="molecule type" value="Genomic_DNA"/>
</dbReference>
<evidence type="ECO:0000256" key="4">
    <source>
        <dbReference type="RuleBase" id="RU366026"/>
    </source>
</evidence>
<dbReference type="InterPro" id="IPR016030">
    <property type="entry name" value="CblAdoTrfase-like"/>
</dbReference>
<keyword evidence="3 4" id="KW-0067">ATP-binding</keyword>
<dbReference type="InterPro" id="IPR029499">
    <property type="entry name" value="PduO-typ"/>
</dbReference>
<gene>
    <name evidence="6" type="ORF">IBL26_22235</name>
</gene>
<dbReference type="RefSeq" id="WP_187786714.1">
    <property type="nucleotide sequence ID" value="NZ_JACTVA010000061.1"/>
</dbReference>
<organism evidence="6 7">
    <name type="scientific">Teichococcus aerophilus</name>
    <dbReference type="NCBI Taxonomy" id="1224513"/>
    <lineage>
        <taxon>Bacteria</taxon>
        <taxon>Pseudomonadati</taxon>
        <taxon>Pseudomonadota</taxon>
        <taxon>Alphaproteobacteria</taxon>
        <taxon>Acetobacterales</taxon>
        <taxon>Roseomonadaceae</taxon>
        <taxon>Roseomonas</taxon>
    </lineage>
</organism>
<dbReference type="Pfam" id="PF01923">
    <property type="entry name" value="Cob_adeno_trans"/>
    <property type="match status" value="1"/>
</dbReference>
<dbReference type="InterPro" id="IPR036451">
    <property type="entry name" value="CblAdoTrfase-like_sf"/>
</dbReference>
<keyword evidence="4" id="KW-0169">Cobalamin biosynthesis</keyword>
<dbReference type="EC" id="2.5.1.17" evidence="4"/>
<evidence type="ECO:0000313" key="6">
    <source>
        <dbReference type="EMBL" id="MBC9209579.1"/>
    </source>
</evidence>
<dbReference type="SUPFAM" id="SSF89028">
    <property type="entry name" value="Cobalamin adenosyltransferase-like"/>
    <property type="match status" value="1"/>
</dbReference>
<dbReference type="Proteomes" id="UP000626026">
    <property type="component" value="Unassembled WGS sequence"/>
</dbReference>
<evidence type="ECO:0000313" key="7">
    <source>
        <dbReference type="Proteomes" id="UP000626026"/>
    </source>
</evidence>
<name>A0ABR7RSH8_9PROT</name>
<comment type="catalytic activity">
    <reaction evidence="4">
        <text>2 cob(II)yrinate a,c diamide + reduced [electron-transfer flavoprotein] + 2 ATP = 2 adenosylcob(III)yrinate a,c-diamide + 2 triphosphate + oxidized [electron-transfer flavoprotein] + 3 H(+)</text>
        <dbReference type="Rhea" id="RHEA:11528"/>
        <dbReference type="Rhea" id="RHEA-COMP:10685"/>
        <dbReference type="Rhea" id="RHEA-COMP:10686"/>
        <dbReference type="ChEBI" id="CHEBI:15378"/>
        <dbReference type="ChEBI" id="CHEBI:18036"/>
        <dbReference type="ChEBI" id="CHEBI:30616"/>
        <dbReference type="ChEBI" id="CHEBI:57692"/>
        <dbReference type="ChEBI" id="CHEBI:58307"/>
        <dbReference type="ChEBI" id="CHEBI:58503"/>
        <dbReference type="ChEBI" id="CHEBI:58537"/>
        <dbReference type="EC" id="2.5.1.17"/>
    </reaction>
</comment>
<comment type="catalytic activity">
    <reaction evidence="4">
        <text>2 cob(II)alamin + reduced [electron-transfer flavoprotein] + 2 ATP = 2 adenosylcob(III)alamin + 2 triphosphate + oxidized [electron-transfer flavoprotein] + 3 H(+)</text>
        <dbReference type="Rhea" id="RHEA:28671"/>
        <dbReference type="Rhea" id="RHEA-COMP:10685"/>
        <dbReference type="Rhea" id="RHEA-COMP:10686"/>
        <dbReference type="ChEBI" id="CHEBI:15378"/>
        <dbReference type="ChEBI" id="CHEBI:16304"/>
        <dbReference type="ChEBI" id="CHEBI:18036"/>
        <dbReference type="ChEBI" id="CHEBI:18408"/>
        <dbReference type="ChEBI" id="CHEBI:30616"/>
        <dbReference type="ChEBI" id="CHEBI:57692"/>
        <dbReference type="ChEBI" id="CHEBI:58307"/>
        <dbReference type="EC" id="2.5.1.17"/>
    </reaction>
</comment>
<sequence>MVRLDIITTRGGDAGQTSLGDGTRVAKDTLRIEAIGAVDEANAALGLLRLHTANLAEDAMLARIQNDLFDLGADLCMPGDGTDTRLRMTDAQCARLEAEVASMNAALPPLRSFVLPGGTTAAAYAHLCRTTARRAERVAVALAAAEPVNPVAIRYLNRLSDHLFVLSRHLNAGGDVLWVPGKDHGGA</sequence>
<evidence type="ECO:0000256" key="2">
    <source>
        <dbReference type="ARBA" id="ARBA00022741"/>
    </source>
</evidence>
<dbReference type="PANTHER" id="PTHR12213">
    <property type="entry name" value="CORRINOID ADENOSYLTRANSFERASE"/>
    <property type="match status" value="1"/>
</dbReference>
<dbReference type="NCBIfam" id="TIGR00636">
    <property type="entry name" value="PduO_Nterm"/>
    <property type="match status" value="1"/>
</dbReference>
<dbReference type="GO" id="GO:0008817">
    <property type="term" value="F:corrinoid adenosyltransferase activity"/>
    <property type="evidence" value="ECO:0007669"/>
    <property type="project" value="UniProtKB-EC"/>
</dbReference>
<evidence type="ECO:0000259" key="5">
    <source>
        <dbReference type="Pfam" id="PF01923"/>
    </source>
</evidence>
<protein>
    <recommendedName>
        <fullName evidence="4">Corrinoid adenosyltransferase</fullName>
        <ecNumber evidence="4">2.5.1.17</ecNumber>
    </recommendedName>
    <alternativeName>
        <fullName evidence="4">Cob(II)alamin adenosyltransferase</fullName>
    </alternativeName>
    <alternativeName>
        <fullName evidence="4">Cob(II)yrinic acid a,c-diamide adenosyltransferase</fullName>
    </alternativeName>
    <alternativeName>
        <fullName evidence="4">Cobinamide/cobalamin adenosyltransferase</fullName>
    </alternativeName>
</protein>
<comment type="similarity">
    <text evidence="4">Belongs to the Cob(I)alamin adenosyltransferase family.</text>
</comment>
<dbReference type="Gene3D" id="1.20.1200.10">
    <property type="entry name" value="Cobalamin adenosyltransferase-like"/>
    <property type="match status" value="1"/>
</dbReference>
<comment type="pathway">
    <text evidence="4">Cofactor biosynthesis; adenosylcobalamin biosynthesis; adenosylcobalamin from cob(II)yrinate a,c-diamide: step 2/7.</text>
</comment>
<dbReference type="PANTHER" id="PTHR12213:SF0">
    <property type="entry name" value="CORRINOID ADENOSYLTRANSFERASE MMAB"/>
    <property type="match status" value="1"/>
</dbReference>
<feature type="domain" description="Cobalamin adenosyltransferase-like" evidence="5">
    <location>
        <begin position="7"/>
        <end position="169"/>
    </location>
</feature>
<evidence type="ECO:0000256" key="1">
    <source>
        <dbReference type="ARBA" id="ARBA00022679"/>
    </source>
</evidence>
<keyword evidence="2 4" id="KW-0547">Nucleotide-binding</keyword>
<proteinExistence type="inferred from homology"/>